<organism evidence="1 2">
    <name type="scientific">Trichonephila inaurata madagascariensis</name>
    <dbReference type="NCBI Taxonomy" id="2747483"/>
    <lineage>
        <taxon>Eukaryota</taxon>
        <taxon>Metazoa</taxon>
        <taxon>Ecdysozoa</taxon>
        <taxon>Arthropoda</taxon>
        <taxon>Chelicerata</taxon>
        <taxon>Arachnida</taxon>
        <taxon>Araneae</taxon>
        <taxon>Araneomorphae</taxon>
        <taxon>Entelegynae</taxon>
        <taxon>Araneoidea</taxon>
        <taxon>Nephilidae</taxon>
        <taxon>Trichonephila</taxon>
        <taxon>Trichonephila inaurata</taxon>
    </lineage>
</organism>
<dbReference type="Proteomes" id="UP000886998">
    <property type="component" value="Unassembled WGS sequence"/>
</dbReference>
<feature type="non-terminal residue" evidence="1">
    <location>
        <position position="10"/>
    </location>
</feature>
<evidence type="ECO:0000313" key="1">
    <source>
        <dbReference type="EMBL" id="GFY43070.1"/>
    </source>
</evidence>
<protein>
    <submittedName>
        <fullName evidence="1">Saccharopine dehydrogenase-like oxidoreductase</fullName>
    </submittedName>
</protein>
<gene>
    <name evidence="1" type="primary">Sccpdh_4</name>
    <name evidence="1" type="ORF">TNIN_72881</name>
</gene>
<dbReference type="EMBL" id="BMAV01003461">
    <property type="protein sequence ID" value="GFY43070.1"/>
    <property type="molecule type" value="Genomic_DNA"/>
</dbReference>
<keyword evidence="2" id="KW-1185">Reference proteome</keyword>
<accession>A0A8X6WXJ4</accession>
<dbReference type="OrthoDB" id="10268090at2759"/>
<proteinExistence type="predicted"/>
<evidence type="ECO:0000313" key="2">
    <source>
        <dbReference type="Proteomes" id="UP000886998"/>
    </source>
</evidence>
<name>A0A8X6WXJ4_9ARAC</name>
<reference evidence="1" key="1">
    <citation type="submission" date="2020-08" db="EMBL/GenBank/DDBJ databases">
        <title>Multicomponent nature underlies the extraordinary mechanical properties of spider dragline silk.</title>
        <authorList>
            <person name="Kono N."/>
            <person name="Nakamura H."/>
            <person name="Mori M."/>
            <person name="Yoshida Y."/>
            <person name="Ohtoshi R."/>
            <person name="Malay A.D."/>
            <person name="Moran D.A.P."/>
            <person name="Tomita M."/>
            <person name="Numata K."/>
            <person name="Arakawa K."/>
        </authorList>
    </citation>
    <scope>NUCLEOTIDE SEQUENCE</scope>
</reference>
<comment type="caution">
    <text evidence="1">The sequence shown here is derived from an EMBL/GenBank/DDBJ whole genome shotgun (WGS) entry which is preliminary data.</text>
</comment>
<sequence length="10" mass="1188">MSPCIIIPWE</sequence>